<evidence type="ECO:0000256" key="4">
    <source>
        <dbReference type="PIRNR" id="PIRNR006078"/>
    </source>
</evidence>
<dbReference type="GeneID" id="86924563"/>
<name>A0A268S1S0_SHOCL</name>
<sequence length="395" mass="41853">MNIVLAPSGFKESVSAEQVAANMKEGIIRALPEAKVISVPLVDGGEGFTETMVAWTAGTLHSVEVTGPINQQVTAIFGFLGTREKRTAVIEIAQAAGLKLVPKEKRNPLFTSSFGVGELIKKALDFGAERILVGCGDSGISDGGIGMGQALGIRFFDQTGSVVDARKGAVVLPSIAAIDLSGIDRRLAYIPIDVACNWHNVLCGKNGVARIFGAQKGASQMQIDLLDRGLQNLAERIVETTSVRVRDIPGGGASGGLGACFHGLLGARLYPRYEVIFTYLDIDRHIQQADLVFTAEGSIDFQTPKGKIPAEVAARAKSYGKPVIVIAGTIGKGANINYRHGIDVFTSILQTPSSLETAMEKTEKWIRDCTEASIRMVLVGLSLADKEEGQGGKAS</sequence>
<keyword evidence="2 4" id="KW-0808">Transferase</keyword>
<dbReference type="InterPro" id="IPR018193">
    <property type="entry name" value="Glyc_kinase_flavodox-like_fold"/>
</dbReference>
<evidence type="ECO:0000256" key="2">
    <source>
        <dbReference type="ARBA" id="ARBA00022679"/>
    </source>
</evidence>
<reference evidence="5 6" key="1">
    <citation type="submission" date="2017-07" db="EMBL/GenBank/DDBJ databases">
        <title>Isolation and whole genome analysis of endospore-forming bacteria from heroin.</title>
        <authorList>
            <person name="Kalinowski J."/>
            <person name="Ahrens B."/>
            <person name="Al-Dilaimi A."/>
            <person name="Winkler A."/>
            <person name="Wibberg D."/>
            <person name="Schleenbecker U."/>
            <person name="Ruckert C."/>
            <person name="Wolfel R."/>
            <person name="Grass G."/>
        </authorList>
    </citation>
    <scope>NUCLEOTIDE SEQUENCE [LARGE SCALE GENOMIC DNA]</scope>
    <source>
        <strain evidence="5 6">7523-2</strain>
    </source>
</reference>
<protein>
    <submittedName>
        <fullName evidence="5">Glycerate kinase</fullName>
    </submittedName>
</protein>
<dbReference type="InterPro" id="IPR018197">
    <property type="entry name" value="Glycerate_kinase_RE-like"/>
</dbReference>
<proteinExistence type="inferred from homology"/>
<comment type="similarity">
    <text evidence="1 4">Belongs to the glycerate kinase type-1 family.</text>
</comment>
<dbReference type="SUPFAM" id="SSF110738">
    <property type="entry name" value="Glycerate kinase I"/>
    <property type="match status" value="1"/>
</dbReference>
<keyword evidence="3 4" id="KW-0418">Kinase</keyword>
<comment type="caution">
    <text evidence="5">The sequence shown here is derived from an EMBL/GenBank/DDBJ whole genome shotgun (WGS) entry which is preliminary data.</text>
</comment>
<dbReference type="RefSeq" id="WP_094424019.1">
    <property type="nucleotide sequence ID" value="NZ_CP019985.1"/>
</dbReference>
<dbReference type="Gene3D" id="3.40.50.10350">
    <property type="entry name" value="Glycerate kinase, domain 1"/>
    <property type="match status" value="1"/>
</dbReference>
<organism evidence="5 6">
    <name type="scientific">Shouchella clausii</name>
    <name type="common">Alkalihalobacillus clausii</name>
    <dbReference type="NCBI Taxonomy" id="79880"/>
    <lineage>
        <taxon>Bacteria</taxon>
        <taxon>Bacillati</taxon>
        <taxon>Bacillota</taxon>
        <taxon>Bacilli</taxon>
        <taxon>Bacillales</taxon>
        <taxon>Bacillaceae</taxon>
        <taxon>Shouchella</taxon>
    </lineage>
</organism>
<dbReference type="NCBIfam" id="TIGR00045">
    <property type="entry name" value="glycerate kinase"/>
    <property type="match status" value="1"/>
</dbReference>
<dbReference type="PANTHER" id="PTHR21599:SF0">
    <property type="entry name" value="GLYCERATE KINASE"/>
    <property type="match status" value="1"/>
</dbReference>
<dbReference type="EMBL" id="NPBS01000035">
    <property type="protein sequence ID" value="PAF26488.1"/>
    <property type="molecule type" value="Genomic_DNA"/>
</dbReference>
<dbReference type="PANTHER" id="PTHR21599">
    <property type="entry name" value="GLYCERATE KINASE"/>
    <property type="match status" value="1"/>
</dbReference>
<dbReference type="GO" id="GO:0008887">
    <property type="term" value="F:glycerate kinase activity"/>
    <property type="evidence" value="ECO:0007669"/>
    <property type="project" value="UniProtKB-UniRule"/>
</dbReference>
<dbReference type="Proteomes" id="UP000216133">
    <property type="component" value="Unassembled WGS sequence"/>
</dbReference>
<dbReference type="GO" id="GO:0031388">
    <property type="term" value="P:organic acid phosphorylation"/>
    <property type="evidence" value="ECO:0007669"/>
    <property type="project" value="UniProtKB-UniRule"/>
</dbReference>
<gene>
    <name evidence="5" type="ORF">CHH61_07670</name>
</gene>
<dbReference type="Gene3D" id="3.90.1510.10">
    <property type="entry name" value="Glycerate kinase, domain 2"/>
    <property type="match status" value="1"/>
</dbReference>
<dbReference type="Pfam" id="PF02595">
    <property type="entry name" value="Gly_kinase"/>
    <property type="match status" value="1"/>
</dbReference>
<accession>A0A268S1S0</accession>
<dbReference type="InterPro" id="IPR036129">
    <property type="entry name" value="Glycerate_kinase_sf"/>
</dbReference>
<dbReference type="AlphaFoldDB" id="A0A268S1S0"/>
<evidence type="ECO:0000256" key="3">
    <source>
        <dbReference type="ARBA" id="ARBA00022777"/>
    </source>
</evidence>
<evidence type="ECO:0000313" key="6">
    <source>
        <dbReference type="Proteomes" id="UP000216133"/>
    </source>
</evidence>
<evidence type="ECO:0000313" key="5">
    <source>
        <dbReference type="EMBL" id="PAF26488.1"/>
    </source>
</evidence>
<dbReference type="InterPro" id="IPR004381">
    <property type="entry name" value="Glycerate_kinase"/>
</dbReference>
<dbReference type="PIRSF" id="PIRSF006078">
    <property type="entry name" value="GlxK"/>
    <property type="match status" value="1"/>
</dbReference>
<evidence type="ECO:0000256" key="1">
    <source>
        <dbReference type="ARBA" id="ARBA00006284"/>
    </source>
</evidence>